<proteinExistence type="predicted"/>
<dbReference type="Proteomes" id="UP001166021">
    <property type="component" value="Unassembled WGS sequence"/>
</dbReference>
<comment type="caution">
    <text evidence="1">The sequence shown here is derived from an EMBL/GenBank/DDBJ whole genome shotgun (WGS) entry which is preliminary data.</text>
</comment>
<dbReference type="RefSeq" id="WP_188243272.1">
    <property type="nucleotide sequence ID" value="NZ_JABTCF010000004.1"/>
</dbReference>
<evidence type="ECO:0000313" key="2">
    <source>
        <dbReference type="Proteomes" id="UP001166021"/>
    </source>
</evidence>
<keyword evidence="2" id="KW-1185">Reference proteome</keyword>
<organism evidence="1 2">
    <name type="scientific">Maribacter aquimaris</name>
    <dbReference type="NCBI Taxonomy" id="2737171"/>
    <lineage>
        <taxon>Bacteria</taxon>
        <taxon>Pseudomonadati</taxon>
        <taxon>Bacteroidota</taxon>
        <taxon>Flavobacteriia</taxon>
        <taxon>Flavobacteriales</taxon>
        <taxon>Flavobacteriaceae</taxon>
        <taxon>Maribacter</taxon>
    </lineage>
</organism>
<accession>A0ABR7V364</accession>
<protein>
    <submittedName>
        <fullName evidence="1">Selenium binding protein</fullName>
    </submittedName>
</protein>
<dbReference type="EMBL" id="JABTCF010000004">
    <property type="protein sequence ID" value="MBD0777756.1"/>
    <property type="molecule type" value="Genomic_DNA"/>
</dbReference>
<gene>
    <name evidence="1" type="ORF">HPE56_08120</name>
</gene>
<sequence>MYEDYSRQALPTRQYRELLGTALCVFNSNNSFVIENILRVNDETYSWYELIDKASGDLQPIIKKTITKNSNRKIASQFSRLVAKRNRIVHSFQITKNNEQVLASKDKGHKQFIIDKEYLLSFIKENETLSSILHDFRGF</sequence>
<reference evidence="1" key="1">
    <citation type="submission" date="2020-05" db="EMBL/GenBank/DDBJ databases">
        <title>The draft genome sequence of Maribacter sp. ANRC-HE7.</title>
        <authorList>
            <person name="Mu L."/>
        </authorList>
    </citation>
    <scope>NUCLEOTIDE SEQUENCE</scope>
    <source>
        <strain evidence="1">ANRC-HE7</strain>
    </source>
</reference>
<name>A0ABR7V364_9FLAO</name>
<evidence type="ECO:0000313" key="1">
    <source>
        <dbReference type="EMBL" id="MBD0777756.1"/>
    </source>
</evidence>